<comment type="function">
    <text evidence="9">Probably acts as a heme chaperone, transferring heme to an unknown acceptor. Binds one molecule of heme per monomer, possibly covalently. Binds 1 [4Fe-4S] cluster. The cluster is coordinated with 3 cysteines and an exchangeable S-adenosyl-L-methionine.</text>
</comment>
<evidence type="ECO:0000256" key="9">
    <source>
        <dbReference type="RuleBase" id="RU364116"/>
    </source>
</evidence>
<dbReference type="GO" id="GO:0005737">
    <property type="term" value="C:cytoplasm"/>
    <property type="evidence" value="ECO:0007669"/>
    <property type="project" value="UniProtKB-SubCell"/>
</dbReference>
<sequence length="372" mass="43394">MEKTALYIHIPFCKQKCLYCDFPSFANNENLMEQYIIALNIEIKKVADKKISTIFIGGGTPTYLNLQCLKNLKEILKNLNLSKQVEFTIEGNPGTFTKEKLKVLKDMGVNRLSIGLQSVQDSLLKTLGRIHNYNDFLNSYNMSRSMGFNNINIDLMFGLPGQNVEMWKHSLEVIVDLNPEHLSCYSLILEKGTPFFNKYDEMDLPDEDVVSEMYSITKEFLSKNGYFQYEISNFSKKGLECKHNLTYWNLQNYIGIGSGAHSYYDGIRYRNESNVKKYIQLIKEDNTAVVENYTNTLEDEMEEFIFLGLRKIKGISIEEFKNRFRKDIFSIYSDVIEKYQSLHMLIVEEDRMYFSPRGMEISNYILSDFINI</sequence>
<reference evidence="12" key="2">
    <citation type="submission" date="2015-10" db="EMBL/GenBank/DDBJ databases">
        <title>Improved Draft Genome Sequence of Clostridium pasteurianum Strain ATCC 6013 (DSM 525) Using a Hybrid Next-Generation Sequencing Approach.</title>
        <authorList>
            <person name="Pyne M.E."/>
            <person name="Utturkar S.M."/>
            <person name="Brown S.D."/>
            <person name="Moo-Young M."/>
            <person name="Chung D.A."/>
            <person name="Chou P.C."/>
        </authorList>
    </citation>
    <scope>NUCLEOTIDE SEQUENCE</scope>
    <source>
        <strain evidence="12">ATCC 6013</strain>
    </source>
</reference>
<evidence type="ECO:0000256" key="5">
    <source>
        <dbReference type="ARBA" id="ARBA00022723"/>
    </source>
</evidence>
<dbReference type="GeneID" id="93074459"/>
<dbReference type="InterPro" id="IPR058240">
    <property type="entry name" value="rSAM_sf"/>
</dbReference>
<evidence type="ECO:0000256" key="7">
    <source>
        <dbReference type="ARBA" id="ARBA00023014"/>
    </source>
</evidence>
<dbReference type="KEGG" id="cpae:CPAST_c23150"/>
<evidence type="ECO:0000313" key="12">
    <source>
        <dbReference type="EMBL" id="KRU11617.1"/>
    </source>
</evidence>
<dbReference type="KEGG" id="cpat:CLPA_c23150"/>
<protein>
    <recommendedName>
        <fullName evidence="2 9">Heme chaperone HemW</fullName>
    </recommendedName>
</protein>
<dbReference type="InterPro" id="IPR004559">
    <property type="entry name" value="HemW-like"/>
</dbReference>
<gene>
    <name evidence="11" type="primary">hemN</name>
    <name evidence="11" type="ORF">CLPA_c23150</name>
    <name evidence="12" type="ORF">CP6013_00864</name>
</gene>
<keyword evidence="14" id="KW-1185">Reference proteome</keyword>
<dbReference type="PROSITE" id="PS51918">
    <property type="entry name" value="RADICAL_SAM"/>
    <property type="match status" value="1"/>
</dbReference>
<dbReference type="NCBIfam" id="TIGR00539">
    <property type="entry name" value="hemN_rel"/>
    <property type="match status" value="1"/>
</dbReference>
<evidence type="ECO:0000313" key="13">
    <source>
        <dbReference type="Proteomes" id="UP000028042"/>
    </source>
</evidence>
<dbReference type="InterPro" id="IPR006638">
    <property type="entry name" value="Elp3/MiaA/NifB-like_rSAM"/>
</dbReference>
<keyword evidence="9" id="KW-0963">Cytoplasm</keyword>
<dbReference type="SUPFAM" id="SSF102114">
    <property type="entry name" value="Radical SAM enzymes"/>
    <property type="match status" value="1"/>
</dbReference>
<keyword evidence="3 9" id="KW-0349">Heme</keyword>
<dbReference type="PANTHER" id="PTHR13932:SF5">
    <property type="entry name" value="RADICAL S-ADENOSYL METHIONINE DOMAIN-CONTAINING PROTEIN 1, MITOCHONDRIAL"/>
    <property type="match status" value="1"/>
</dbReference>
<evidence type="ECO:0000256" key="8">
    <source>
        <dbReference type="ARBA" id="ARBA00023186"/>
    </source>
</evidence>
<dbReference type="SFLD" id="SFLDF00288">
    <property type="entry name" value="HemN-like__clustered_with_nucl"/>
    <property type="match status" value="1"/>
</dbReference>
<keyword evidence="9" id="KW-0004">4Fe-4S</keyword>
<dbReference type="PANTHER" id="PTHR13932">
    <property type="entry name" value="COPROPORPHYRINIGEN III OXIDASE"/>
    <property type="match status" value="1"/>
</dbReference>
<accession>A0A0H3JAA2</accession>
<feature type="domain" description="Radical SAM core" evidence="10">
    <location>
        <begin position="1"/>
        <end position="227"/>
    </location>
</feature>
<reference evidence="12 13" key="3">
    <citation type="journal article" name="Genome Announc.">
        <title>Improved Draft Genome Sequence of Clostridium pasteurianum Strain ATCC 6013 (DSM 525) Using a Hybrid Next-Generation Sequencing Approach.</title>
        <authorList>
            <person name="Pyne M.E."/>
            <person name="Utturkar S."/>
            <person name="Brown S.D."/>
            <person name="Moo-Young M."/>
            <person name="Chung D.A."/>
            <person name="Chou C.P."/>
        </authorList>
    </citation>
    <scope>NUCLEOTIDE SEQUENCE [LARGE SCALE GENOMIC DNA]</scope>
    <source>
        <strain evidence="12 13">ATCC 6013</strain>
    </source>
</reference>
<dbReference type="GO" id="GO:0006779">
    <property type="term" value="P:porphyrin-containing compound biosynthetic process"/>
    <property type="evidence" value="ECO:0007669"/>
    <property type="project" value="InterPro"/>
</dbReference>
<comment type="subcellular location">
    <subcellularLocation>
        <location evidence="9">Cytoplasm</location>
    </subcellularLocation>
</comment>
<keyword evidence="7 9" id="KW-0411">Iron-sulfur</keyword>
<evidence type="ECO:0000256" key="3">
    <source>
        <dbReference type="ARBA" id="ARBA00022617"/>
    </source>
</evidence>
<proteinExistence type="inferred from homology"/>
<dbReference type="Gene3D" id="3.20.20.70">
    <property type="entry name" value="Aldolase class I"/>
    <property type="match status" value="1"/>
</dbReference>
<organism evidence="11 14">
    <name type="scientific">Clostridium pasteurianum DSM 525 = ATCC 6013</name>
    <dbReference type="NCBI Taxonomy" id="1262449"/>
    <lineage>
        <taxon>Bacteria</taxon>
        <taxon>Bacillati</taxon>
        <taxon>Bacillota</taxon>
        <taxon>Clostridia</taxon>
        <taxon>Eubacteriales</taxon>
        <taxon>Clostridiaceae</taxon>
        <taxon>Clostridium</taxon>
    </lineage>
</organism>
<dbReference type="RefSeq" id="WP_003441498.1">
    <property type="nucleotide sequence ID" value="NZ_ANZB01000002.1"/>
</dbReference>
<evidence type="ECO:0000313" key="11">
    <source>
        <dbReference type="EMBL" id="AJA52373.1"/>
    </source>
</evidence>
<evidence type="ECO:0000256" key="1">
    <source>
        <dbReference type="ARBA" id="ARBA00006100"/>
    </source>
</evidence>
<dbReference type="GO" id="GO:0046872">
    <property type="term" value="F:metal ion binding"/>
    <property type="evidence" value="ECO:0007669"/>
    <property type="project" value="UniProtKB-UniRule"/>
</dbReference>
<keyword evidence="4 9" id="KW-0949">S-adenosyl-L-methionine</keyword>
<evidence type="ECO:0000256" key="6">
    <source>
        <dbReference type="ARBA" id="ARBA00023004"/>
    </source>
</evidence>
<evidence type="ECO:0000313" key="14">
    <source>
        <dbReference type="Proteomes" id="UP000030905"/>
    </source>
</evidence>
<dbReference type="Proteomes" id="UP000028042">
    <property type="component" value="Unassembled WGS sequence"/>
</dbReference>
<dbReference type="EMBL" id="CP009268">
    <property type="protein sequence ID" value="AJA52373.1"/>
    <property type="molecule type" value="Genomic_DNA"/>
</dbReference>
<dbReference type="InterPro" id="IPR007197">
    <property type="entry name" value="rSAM"/>
</dbReference>
<dbReference type="Proteomes" id="UP000030905">
    <property type="component" value="Chromosome"/>
</dbReference>
<dbReference type="SFLD" id="SFLDS00029">
    <property type="entry name" value="Radical_SAM"/>
    <property type="match status" value="1"/>
</dbReference>
<keyword evidence="8 9" id="KW-0143">Chaperone</keyword>
<dbReference type="Pfam" id="PF04055">
    <property type="entry name" value="Radical_SAM"/>
    <property type="match status" value="1"/>
</dbReference>
<dbReference type="Pfam" id="PF06969">
    <property type="entry name" value="HemN_C"/>
    <property type="match status" value="1"/>
</dbReference>
<evidence type="ECO:0000256" key="2">
    <source>
        <dbReference type="ARBA" id="ARBA00017228"/>
    </source>
</evidence>
<keyword evidence="6 9" id="KW-0408">Iron</keyword>
<dbReference type="eggNOG" id="COG0635">
    <property type="taxonomic scope" value="Bacteria"/>
</dbReference>
<dbReference type="SFLD" id="SFLDG01065">
    <property type="entry name" value="anaerobic_coproporphyrinogen-I"/>
    <property type="match status" value="1"/>
</dbReference>
<dbReference type="SFLD" id="SFLDF00562">
    <property type="entry name" value="HemN-like__clustered_with_heat"/>
    <property type="match status" value="1"/>
</dbReference>
<keyword evidence="11" id="KW-0560">Oxidoreductase</keyword>
<evidence type="ECO:0000259" key="10">
    <source>
        <dbReference type="PROSITE" id="PS51918"/>
    </source>
</evidence>
<name>A0A0H3JAA2_CLOPA</name>
<reference evidence="11 14" key="1">
    <citation type="journal article" date="2015" name="Genome Announc.">
        <title>Complete Genome Sequence of the Nitrogen-Fixing and Solvent-Producing Clostridium pasteurianum DSM 525.</title>
        <authorList>
            <person name="Poehlein A."/>
            <person name="Grosse-Honebrink A."/>
            <person name="Zhang Y."/>
            <person name="Minton N.P."/>
            <person name="Daniel R."/>
        </authorList>
    </citation>
    <scope>NUCLEOTIDE SEQUENCE [LARGE SCALE GENOMIC DNA]</scope>
    <source>
        <strain evidence="11">DSM 525</strain>
        <strain evidence="14">DSM 525 / ATCC 6013</strain>
    </source>
</reference>
<dbReference type="EMBL" id="JPGY02000001">
    <property type="protein sequence ID" value="KRU11617.1"/>
    <property type="molecule type" value="Genomic_DNA"/>
</dbReference>
<evidence type="ECO:0000256" key="4">
    <source>
        <dbReference type="ARBA" id="ARBA00022691"/>
    </source>
</evidence>
<dbReference type="CDD" id="cd01335">
    <property type="entry name" value="Radical_SAM"/>
    <property type="match status" value="1"/>
</dbReference>
<comment type="similarity">
    <text evidence="1">Belongs to the anaerobic coproporphyrinogen-III oxidase family. HemW subfamily.</text>
</comment>
<dbReference type="InterPro" id="IPR034505">
    <property type="entry name" value="Coproporphyrinogen-III_oxidase"/>
</dbReference>
<dbReference type="AlphaFoldDB" id="A0A0H3JAA2"/>
<dbReference type="GO" id="GO:0004109">
    <property type="term" value="F:coproporphyrinogen oxidase activity"/>
    <property type="evidence" value="ECO:0007669"/>
    <property type="project" value="InterPro"/>
</dbReference>
<dbReference type="GO" id="GO:0051539">
    <property type="term" value="F:4 iron, 4 sulfur cluster binding"/>
    <property type="evidence" value="ECO:0007669"/>
    <property type="project" value="UniProtKB-UniRule"/>
</dbReference>
<dbReference type="InterPro" id="IPR010723">
    <property type="entry name" value="HemN_C"/>
</dbReference>
<dbReference type="InterPro" id="IPR013785">
    <property type="entry name" value="Aldolase_TIM"/>
</dbReference>
<keyword evidence="5 9" id="KW-0479">Metal-binding</keyword>
<dbReference type="PATRIC" id="fig|1262449.3.peg.675"/>
<dbReference type="SMART" id="SM00729">
    <property type="entry name" value="Elp3"/>
    <property type="match status" value="1"/>
</dbReference>